<protein>
    <recommendedName>
        <fullName evidence="3">DUF7707 domain-containing protein</fullName>
    </recommendedName>
</protein>
<reference evidence="4" key="1">
    <citation type="submission" date="2022-07" db="EMBL/GenBank/DDBJ databases">
        <title>Phylogenomic reconstructions and comparative analyses of Kickxellomycotina fungi.</title>
        <authorList>
            <person name="Reynolds N.K."/>
            <person name="Stajich J.E."/>
            <person name="Barry K."/>
            <person name="Grigoriev I.V."/>
            <person name="Crous P."/>
            <person name="Smith M.E."/>
        </authorList>
    </citation>
    <scope>NUCLEOTIDE SEQUENCE</scope>
    <source>
        <strain evidence="4">NRRL 3115</strain>
    </source>
</reference>
<dbReference type="EMBL" id="JANBTW010000028">
    <property type="protein sequence ID" value="KAJ2677825.1"/>
    <property type="molecule type" value="Genomic_DNA"/>
</dbReference>
<dbReference type="Pfam" id="PF24808">
    <property type="entry name" value="DUF7707"/>
    <property type="match status" value="1"/>
</dbReference>
<dbReference type="PANTHER" id="PTHR38118:SF2">
    <property type="entry name" value="CDP-ALCOHOL PHOSPHATIDYLTRANSFERASE PROTEIN"/>
    <property type="match status" value="1"/>
</dbReference>
<comment type="caution">
    <text evidence="4">The sequence shown here is derived from an EMBL/GenBank/DDBJ whole genome shotgun (WGS) entry which is preliminary data.</text>
</comment>
<name>A0A9W8G854_9FUNG</name>
<evidence type="ECO:0000256" key="1">
    <source>
        <dbReference type="SAM" id="MobiDB-lite"/>
    </source>
</evidence>
<keyword evidence="2" id="KW-0732">Signal</keyword>
<dbReference type="InterPro" id="IPR056124">
    <property type="entry name" value="DUF7707"/>
</dbReference>
<dbReference type="OrthoDB" id="2121879at2759"/>
<organism evidence="4 5">
    <name type="scientific">Coemansia spiralis</name>
    <dbReference type="NCBI Taxonomy" id="417178"/>
    <lineage>
        <taxon>Eukaryota</taxon>
        <taxon>Fungi</taxon>
        <taxon>Fungi incertae sedis</taxon>
        <taxon>Zoopagomycota</taxon>
        <taxon>Kickxellomycotina</taxon>
        <taxon>Kickxellomycetes</taxon>
        <taxon>Kickxellales</taxon>
        <taxon>Kickxellaceae</taxon>
        <taxon>Coemansia</taxon>
    </lineage>
</organism>
<feature type="domain" description="DUF7707" evidence="3">
    <location>
        <begin position="52"/>
        <end position="152"/>
    </location>
</feature>
<sequence>MHVKSYICLGIAAASVSAAASSGHNNKHGVRVFGGSNPKGKKHRSMRSTPLSFDASGISMDEKITLCNDNSNFCNNVCLNMTWGEPLNSGCEATDLQWHCTCGNGKNPDPDIYTFPVMHFQCQQEVKQCQDNCATGDTYCTQMCQEGRNCTAPNDPNAGKTAEPETDVATDGLDSDNGNSNPINFFSSASFISTTGYVALTVLVATSLQMLGLP</sequence>
<dbReference type="PANTHER" id="PTHR38118">
    <property type="entry name" value="ANCHORED CELL WALL PROTEIN 11-RELATED"/>
    <property type="match status" value="1"/>
</dbReference>
<feature type="signal peptide" evidence="2">
    <location>
        <begin position="1"/>
        <end position="18"/>
    </location>
</feature>
<gene>
    <name evidence="4" type="ORF">GGI25_002923</name>
</gene>
<feature type="chain" id="PRO_5040822862" description="DUF7707 domain-containing protein" evidence="2">
    <location>
        <begin position="19"/>
        <end position="214"/>
    </location>
</feature>
<evidence type="ECO:0000313" key="5">
    <source>
        <dbReference type="Proteomes" id="UP001151518"/>
    </source>
</evidence>
<dbReference type="AlphaFoldDB" id="A0A9W8G854"/>
<feature type="region of interest" description="Disordered" evidence="1">
    <location>
        <begin position="153"/>
        <end position="176"/>
    </location>
</feature>
<proteinExistence type="predicted"/>
<dbReference type="Proteomes" id="UP001151518">
    <property type="component" value="Unassembled WGS sequence"/>
</dbReference>
<accession>A0A9W8G854</accession>
<evidence type="ECO:0000259" key="3">
    <source>
        <dbReference type="Pfam" id="PF24808"/>
    </source>
</evidence>
<feature type="region of interest" description="Disordered" evidence="1">
    <location>
        <begin position="22"/>
        <end position="49"/>
    </location>
</feature>
<evidence type="ECO:0000313" key="4">
    <source>
        <dbReference type="EMBL" id="KAJ2677825.1"/>
    </source>
</evidence>
<evidence type="ECO:0000256" key="2">
    <source>
        <dbReference type="SAM" id="SignalP"/>
    </source>
</evidence>